<dbReference type="PhylomeDB" id="Q1AUT5"/>
<gene>
    <name evidence="2" type="ordered locus">Rxyl_1893</name>
</gene>
<organism evidence="2 3">
    <name type="scientific">Rubrobacter xylanophilus (strain DSM 9941 / JCM 11954 / NBRC 16129 / PRD-1)</name>
    <dbReference type="NCBI Taxonomy" id="266117"/>
    <lineage>
        <taxon>Bacteria</taxon>
        <taxon>Bacillati</taxon>
        <taxon>Actinomycetota</taxon>
        <taxon>Rubrobacteria</taxon>
        <taxon>Rubrobacterales</taxon>
        <taxon>Rubrobacteraceae</taxon>
        <taxon>Rubrobacter</taxon>
    </lineage>
</organism>
<dbReference type="AlphaFoldDB" id="Q1AUT5"/>
<dbReference type="EMBL" id="CP000386">
    <property type="protein sequence ID" value="ABG04843.1"/>
    <property type="molecule type" value="Genomic_DNA"/>
</dbReference>
<evidence type="ECO:0000313" key="3">
    <source>
        <dbReference type="Proteomes" id="UP000006637"/>
    </source>
</evidence>
<protein>
    <submittedName>
        <fullName evidence="2">Signal transduction histidine kinase, LytS</fullName>
        <ecNumber evidence="2">2.7.3.-</ecNumber>
    </submittedName>
</protein>
<dbReference type="GO" id="GO:0016301">
    <property type="term" value="F:kinase activity"/>
    <property type="evidence" value="ECO:0007669"/>
    <property type="project" value="UniProtKB-KW"/>
</dbReference>
<keyword evidence="1" id="KW-0812">Transmembrane</keyword>
<sequence>MTNATQDRSRRMPLWARIAADFTSRAWVLIPISIGINIVGGFFTNLLKLPVFLDTIGTIMVAVLAGPWVGALAGLLTNMVLGLVSSPTYLPFSAVNVAVGLAAGFLATHGWFRSYWKVAVSGLVITAVAVLVATPIRVLVFGGVTGHGSDVIFAYFLATGSSLMEAVFQKSAIVDPIDKIVSAYIAFFIAKAVPLRYRPSKARQTLPE</sequence>
<dbReference type="eggNOG" id="COG3275">
    <property type="taxonomic scope" value="Bacteria"/>
</dbReference>
<dbReference type="OrthoDB" id="7628974at2"/>
<feature type="transmembrane region" description="Helical" evidence="1">
    <location>
        <begin position="89"/>
        <end position="112"/>
    </location>
</feature>
<keyword evidence="1" id="KW-1133">Transmembrane helix</keyword>
<dbReference type="Gene3D" id="1.10.1760.20">
    <property type="match status" value="1"/>
</dbReference>
<keyword evidence="2" id="KW-0808">Transferase</keyword>
<reference evidence="2 3" key="1">
    <citation type="submission" date="2006-06" db="EMBL/GenBank/DDBJ databases">
        <title>Complete sequence of Rubrobacter xylanophilus DSM 9941.</title>
        <authorList>
            <consortium name="US DOE Joint Genome Institute"/>
            <person name="Copeland A."/>
            <person name="Lucas S."/>
            <person name="Lapidus A."/>
            <person name="Barry K."/>
            <person name="Detter J.C."/>
            <person name="Glavina del Rio T."/>
            <person name="Hammon N."/>
            <person name="Israni S."/>
            <person name="Dalin E."/>
            <person name="Tice H."/>
            <person name="Pitluck S."/>
            <person name="Munk A.C."/>
            <person name="Brettin T."/>
            <person name="Bruce D."/>
            <person name="Han C."/>
            <person name="Tapia R."/>
            <person name="Gilna P."/>
            <person name="Schmutz J."/>
            <person name="Larimer F."/>
            <person name="Land M."/>
            <person name="Hauser L."/>
            <person name="Kyrpides N."/>
            <person name="Lykidis A."/>
            <person name="da Costa M.S."/>
            <person name="Rainey F.A."/>
            <person name="Empadinhas N."/>
            <person name="Jolivet E."/>
            <person name="Battista J.R."/>
            <person name="Richardson P."/>
        </authorList>
    </citation>
    <scope>NUCLEOTIDE SEQUENCE [LARGE SCALE GENOMIC DNA]</scope>
    <source>
        <strain evidence="3">DSM 9941 / NBRC 16129 / PRD-1</strain>
    </source>
</reference>
<feature type="transmembrane region" description="Helical" evidence="1">
    <location>
        <begin position="152"/>
        <end position="168"/>
    </location>
</feature>
<feature type="transmembrane region" description="Helical" evidence="1">
    <location>
        <begin position="56"/>
        <end position="77"/>
    </location>
</feature>
<dbReference type="HOGENOM" id="CLU_091606_0_0_11"/>
<feature type="transmembrane region" description="Helical" evidence="1">
    <location>
        <begin position="26"/>
        <end position="44"/>
    </location>
</feature>
<dbReference type="Proteomes" id="UP000006637">
    <property type="component" value="Chromosome"/>
</dbReference>
<accession>Q1AUT5</accession>
<dbReference type="EC" id="2.7.3.-" evidence="2"/>
<dbReference type="RefSeq" id="WP_011564859.1">
    <property type="nucleotide sequence ID" value="NC_008148.1"/>
</dbReference>
<keyword evidence="1" id="KW-0472">Membrane</keyword>
<name>Q1AUT5_RUBXD</name>
<proteinExistence type="predicted"/>
<feature type="transmembrane region" description="Helical" evidence="1">
    <location>
        <begin position="180"/>
        <end position="197"/>
    </location>
</feature>
<dbReference type="KEGG" id="rxy:Rxyl_1893"/>
<dbReference type="STRING" id="266117.Rxyl_1893"/>
<keyword evidence="3" id="KW-1185">Reference proteome</keyword>
<evidence type="ECO:0000313" key="2">
    <source>
        <dbReference type="EMBL" id="ABG04843.1"/>
    </source>
</evidence>
<feature type="transmembrane region" description="Helical" evidence="1">
    <location>
        <begin position="118"/>
        <end position="140"/>
    </location>
</feature>
<keyword evidence="2" id="KW-0418">Kinase</keyword>
<evidence type="ECO:0000256" key="1">
    <source>
        <dbReference type="SAM" id="Phobius"/>
    </source>
</evidence>